<evidence type="ECO:0000256" key="1">
    <source>
        <dbReference type="SAM" id="Coils"/>
    </source>
</evidence>
<evidence type="ECO:0000313" key="4">
    <source>
        <dbReference type="Proteomes" id="UP000250321"/>
    </source>
</evidence>
<name>A0A315AXR7_PRUYE</name>
<keyword evidence="4" id="KW-1185">Reference proteome</keyword>
<reference evidence="3 4" key="1">
    <citation type="submission" date="2018-02" db="EMBL/GenBank/DDBJ databases">
        <title>Draft genome of wild Prunus yedoensis var. nudiflora.</title>
        <authorList>
            <person name="Baek S."/>
            <person name="Kim J.-H."/>
            <person name="Choi K."/>
            <person name="Kim G.-B."/>
            <person name="Cho A."/>
            <person name="Jang H."/>
            <person name="Shin C.-H."/>
            <person name="Yu H.-J."/>
            <person name="Mun J.-H."/>
        </authorList>
    </citation>
    <scope>NUCLEOTIDE SEQUENCE [LARGE SCALE GENOMIC DNA]</scope>
    <source>
        <strain evidence="4">cv. Jeju island</strain>
        <tissue evidence="3">Leaf</tissue>
    </source>
</reference>
<sequence>MAPLPDVAPPSDGSEGRVTGEGSVVEIHGPQVAGLVPQVKEARGEGTSDVDNRTEVIPDSSTPVEGVGLDTTDVTQQRKVRPEEGLPEEAIPVVEGPAEETPAEKNGQEGNAPEDDAPRAREDEPEKPVSKPVTEPSSGSTGARVPGGLGTGSSDSAFISNARAKILLGKWLALPLEEKVAEEQGAKVSNAVDSICRACPDFATFCEIAKIDLETLVGKFKRDDPLCQTPDVLPGLEAELVQAKGMMKALTEQDALLKQVCWRLKTSEARLARVLVQKRELEDAADQMLTTLSMAKEDLDKADMDVGLELWGEKLKKIRLDRLRVDVLHFSDKIKTLLDLLV</sequence>
<proteinExistence type="predicted"/>
<protein>
    <submittedName>
        <fullName evidence="3">Uncharacterized protein</fullName>
    </submittedName>
</protein>
<dbReference type="AlphaFoldDB" id="A0A315AXR7"/>
<organism evidence="3 4">
    <name type="scientific">Prunus yedoensis var. nudiflora</name>
    <dbReference type="NCBI Taxonomy" id="2094558"/>
    <lineage>
        <taxon>Eukaryota</taxon>
        <taxon>Viridiplantae</taxon>
        <taxon>Streptophyta</taxon>
        <taxon>Embryophyta</taxon>
        <taxon>Tracheophyta</taxon>
        <taxon>Spermatophyta</taxon>
        <taxon>Magnoliopsida</taxon>
        <taxon>eudicotyledons</taxon>
        <taxon>Gunneridae</taxon>
        <taxon>Pentapetalae</taxon>
        <taxon>rosids</taxon>
        <taxon>fabids</taxon>
        <taxon>Rosales</taxon>
        <taxon>Rosaceae</taxon>
        <taxon>Amygdaloideae</taxon>
        <taxon>Amygdaleae</taxon>
        <taxon>Prunus</taxon>
    </lineage>
</organism>
<gene>
    <name evidence="3" type="ORF">Pyn_14956</name>
</gene>
<dbReference type="OrthoDB" id="10640916at2759"/>
<dbReference type="EMBL" id="PJQY01000086">
    <property type="protein sequence ID" value="PQQ19016.1"/>
    <property type="molecule type" value="Genomic_DNA"/>
</dbReference>
<evidence type="ECO:0000313" key="3">
    <source>
        <dbReference type="EMBL" id="PQQ19016.1"/>
    </source>
</evidence>
<accession>A0A315AXR7</accession>
<comment type="caution">
    <text evidence="3">The sequence shown here is derived from an EMBL/GenBank/DDBJ whole genome shotgun (WGS) entry which is preliminary data.</text>
</comment>
<dbReference type="Proteomes" id="UP000250321">
    <property type="component" value="Unassembled WGS sequence"/>
</dbReference>
<feature type="region of interest" description="Disordered" evidence="2">
    <location>
        <begin position="1"/>
        <end position="150"/>
    </location>
</feature>
<feature type="coiled-coil region" evidence="1">
    <location>
        <begin position="233"/>
        <end position="298"/>
    </location>
</feature>
<feature type="compositionally biased region" description="Basic and acidic residues" evidence="2">
    <location>
        <begin position="40"/>
        <end position="56"/>
    </location>
</feature>
<keyword evidence="1" id="KW-0175">Coiled coil</keyword>
<evidence type="ECO:0000256" key="2">
    <source>
        <dbReference type="SAM" id="MobiDB-lite"/>
    </source>
</evidence>
<feature type="compositionally biased region" description="Basic and acidic residues" evidence="2">
    <location>
        <begin position="116"/>
        <end position="129"/>
    </location>
</feature>